<proteinExistence type="predicted"/>
<keyword evidence="1" id="KW-1133">Transmembrane helix</keyword>
<dbReference type="Proteomes" id="UP000232149">
    <property type="component" value="Unassembled WGS sequence"/>
</dbReference>
<feature type="transmembrane region" description="Helical" evidence="1">
    <location>
        <begin position="73"/>
        <end position="95"/>
    </location>
</feature>
<dbReference type="EMBL" id="NPDV01000007">
    <property type="protein sequence ID" value="PJZ53538.1"/>
    <property type="molecule type" value="Genomic_DNA"/>
</dbReference>
<evidence type="ECO:0000256" key="1">
    <source>
        <dbReference type="SAM" id="Phobius"/>
    </source>
</evidence>
<protein>
    <submittedName>
        <fullName evidence="2">Uncharacterized protein</fullName>
    </submittedName>
</protein>
<name>A0A2M9YPS3_9LEPT</name>
<evidence type="ECO:0000313" key="5">
    <source>
        <dbReference type="Proteomes" id="UP000232188"/>
    </source>
</evidence>
<evidence type="ECO:0000313" key="2">
    <source>
        <dbReference type="EMBL" id="PJZ53538.1"/>
    </source>
</evidence>
<dbReference type="EMBL" id="NPDU01000019">
    <property type="protein sequence ID" value="PJZ62209.1"/>
    <property type="molecule type" value="Genomic_DNA"/>
</dbReference>
<keyword evidence="1" id="KW-0812">Transmembrane</keyword>
<accession>A0A2M9YPS3</accession>
<evidence type="ECO:0000313" key="4">
    <source>
        <dbReference type="Proteomes" id="UP000232149"/>
    </source>
</evidence>
<dbReference type="AlphaFoldDB" id="A0A2M9YPS3"/>
<keyword evidence="4" id="KW-1185">Reference proteome</keyword>
<evidence type="ECO:0000313" key="3">
    <source>
        <dbReference type="EMBL" id="PJZ62209.1"/>
    </source>
</evidence>
<dbReference type="RefSeq" id="WP_100785630.1">
    <property type="nucleotide sequence ID" value="NZ_NPDU01000019.1"/>
</dbReference>
<organism evidence="2 5">
    <name type="scientific">Leptospira adleri</name>
    <dbReference type="NCBI Taxonomy" id="2023186"/>
    <lineage>
        <taxon>Bacteria</taxon>
        <taxon>Pseudomonadati</taxon>
        <taxon>Spirochaetota</taxon>
        <taxon>Spirochaetia</taxon>
        <taxon>Leptospirales</taxon>
        <taxon>Leptospiraceae</taxon>
        <taxon>Leptospira</taxon>
    </lineage>
</organism>
<comment type="caution">
    <text evidence="2">The sequence shown here is derived from an EMBL/GenBank/DDBJ whole genome shotgun (WGS) entry which is preliminary data.</text>
</comment>
<sequence length="119" mass="14186">MPAVVKKFFFYLMFFGSSFEDVDKFAKFLEIDRGFRKNELFRNAEEFYDEYDYLTGGDELVEERVLLKISKDLFFSFMIYPSAFLLIFFLLRATLDEISSARLERKYTEKQTTLVKVNG</sequence>
<keyword evidence="1" id="KW-0472">Membrane</keyword>
<dbReference type="Proteomes" id="UP000232188">
    <property type="component" value="Unassembled WGS sequence"/>
</dbReference>
<reference evidence="4 5" key="1">
    <citation type="submission" date="2017-07" db="EMBL/GenBank/DDBJ databases">
        <title>Leptospira spp. isolated from tropical soils.</title>
        <authorList>
            <person name="Thibeaux R."/>
            <person name="Iraola G."/>
            <person name="Ferres I."/>
            <person name="Bierque E."/>
            <person name="Girault D."/>
            <person name="Soupe-Gilbert M.-E."/>
            <person name="Picardeau M."/>
            <person name="Goarant C."/>
        </authorList>
    </citation>
    <scope>NUCLEOTIDE SEQUENCE [LARGE SCALE GENOMIC DNA]</scope>
    <source>
        <strain evidence="2 5">FH2-B-C1</strain>
        <strain evidence="3 4">FH2-B-D1</strain>
    </source>
</reference>
<gene>
    <name evidence="3" type="ORF">CH376_09045</name>
    <name evidence="2" type="ORF">CH380_10185</name>
</gene>